<proteinExistence type="inferred from homology"/>
<dbReference type="InterPro" id="IPR035595">
    <property type="entry name" value="UDP_glycos_trans_CS"/>
</dbReference>
<organism evidence="6">
    <name type="scientific">Spirodela intermedia</name>
    <name type="common">Intermediate duckweed</name>
    <dbReference type="NCBI Taxonomy" id="51605"/>
    <lineage>
        <taxon>Eukaryota</taxon>
        <taxon>Viridiplantae</taxon>
        <taxon>Streptophyta</taxon>
        <taxon>Embryophyta</taxon>
        <taxon>Tracheophyta</taxon>
        <taxon>Spermatophyta</taxon>
        <taxon>Magnoliopsida</taxon>
        <taxon>Liliopsida</taxon>
        <taxon>Araceae</taxon>
        <taxon>Lemnoideae</taxon>
        <taxon>Spirodela</taxon>
    </lineage>
</organism>
<reference evidence="6" key="1">
    <citation type="submission" date="2019-12" db="EMBL/GenBank/DDBJ databases">
        <authorList>
            <person name="Scholz U."/>
            <person name="Mascher M."/>
            <person name="Fiebig A."/>
        </authorList>
    </citation>
    <scope>NUCLEOTIDE SEQUENCE</scope>
</reference>
<dbReference type="Proteomes" id="UP000663760">
    <property type="component" value="Chromosome 6"/>
</dbReference>
<dbReference type="PANTHER" id="PTHR48047">
    <property type="entry name" value="GLYCOSYLTRANSFERASE"/>
    <property type="match status" value="1"/>
</dbReference>
<dbReference type="CDD" id="cd03784">
    <property type="entry name" value="GT1_Gtf-like"/>
    <property type="match status" value="1"/>
</dbReference>
<evidence type="ECO:0000256" key="4">
    <source>
        <dbReference type="RuleBase" id="RU003718"/>
    </source>
</evidence>
<keyword evidence="8" id="KW-1185">Reference proteome</keyword>
<dbReference type="EC" id="2.4.1.-" evidence="5"/>
<protein>
    <recommendedName>
        <fullName evidence="5">Glycosyltransferase</fullName>
        <ecNumber evidence="5">2.4.1.-</ecNumber>
    </recommendedName>
</protein>
<gene>
    <name evidence="6" type="ORF">SI7747_06007598</name>
    <name evidence="7" type="ORF">SI8410_06008225</name>
</gene>
<dbReference type="Pfam" id="PF00201">
    <property type="entry name" value="UDPGT"/>
    <property type="match status" value="1"/>
</dbReference>
<dbReference type="SUPFAM" id="SSF53756">
    <property type="entry name" value="UDP-Glycosyltransferase/glycogen phosphorylase"/>
    <property type="match status" value="1"/>
</dbReference>
<keyword evidence="3 4" id="KW-0808">Transferase</keyword>
<name>A0A7I8IUI1_SPIIN</name>
<dbReference type="EMBL" id="LR746269">
    <property type="protein sequence ID" value="CAA7397560.1"/>
    <property type="molecule type" value="Genomic_DNA"/>
</dbReference>
<sequence length="486" mass="53558">MESKGEQLHIFFFPLMAPGHMIPIVDAAKMFAARGVRASIITTAANAPAVESSICRSAKSGANVGTLLIEWPFSAAGQPENFSWIASPDMRLDFLVGTPALRPSFERLVKNHRPSAIVTDMFYPWTVEVAEEVGIPRLVFHATSFFSLCLEDILVPSTASQENHADSDDRFVIPGIPHRIDFSQSQVFDPKKMRPDFADLLMKMKVTQGRNYGAMVNSFYELEPDYVEHYRQVIGRKAWHIGPVSLCNKDPADSAIRGGKTTVDQARCLMWLDSKEEKSVLYVCFGSLYQFTKTQLREIAGALESTGYPFIWVTQGGGEDNPSGQWLPEGFEERVVESGGGMIIRGWAPQVLILNHVAVGGFMTHCGWNSSLESIAAGLPVLTWPLEADQFYNERLLVDVLKIGAGMGVKVWSIRKEHRSAVKAEEIVAAVGRLMGASPDAEEMRGRARELKAAARRAMEEGGSSHADVGRLIQELSDKQAVGSRV</sequence>
<dbReference type="EMBL" id="LR743593">
    <property type="protein sequence ID" value="CAA2621507.1"/>
    <property type="molecule type" value="Genomic_DNA"/>
</dbReference>
<dbReference type="FunFam" id="3.40.50.2000:FF:000063">
    <property type="entry name" value="Glycosyltransferase"/>
    <property type="match status" value="1"/>
</dbReference>
<dbReference type="AlphaFoldDB" id="A0A7I8IUI1"/>
<dbReference type="OrthoDB" id="731962at2759"/>
<evidence type="ECO:0000313" key="6">
    <source>
        <dbReference type="EMBL" id="CAA2621507.1"/>
    </source>
</evidence>
<evidence type="ECO:0000313" key="8">
    <source>
        <dbReference type="Proteomes" id="UP000663760"/>
    </source>
</evidence>
<accession>A0A7I8IUI1</accession>
<evidence type="ECO:0000313" key="7">
    <source>
        <dbReference type="EMBL" id="CAA7397560.1"/>
    </source>
</evidence>
<dbReference type="GO" id="GO:0035251">
    <property type="term" value="F:UDP-glucosyltransferase activity"/>
    <property type="evidence" value="ECO:0007669"/>
    <property type="project" value="TreeGrafter"/>
</dbReference>
<dbReference type="PROSITE" id="PS00375">
    <property type="entry name" value="UDPGT"/>
    <property type="match status" value="1"/>
</dbReference>
<dbReference type="PANTHER" id="PTHR48047:SF45">
    <property type="entry name" value="SCOPOLETIN GLUCOSYLTRANSFERASE-LIKE"/>
    <property type="match status" value="1"/>
</dbReference>
<evidence type="ECO:0000256" key="5">
    <source>
        <dbReference type="RuleBase" id="RU362057"/>
    </source>
</evidence>
<evidence type="ECO:0000256" key="3">
    <source>
        <dbReference type="ARBA" id="ARBA00022679"/>
    </source>
</evidence>
<evidence type="ECO:0000256" key="2">
    <source>
        <dbReference type="ARBA" id="ARBA00022676"/>
    </source>
</evidence>
<comment type="similarity">
    <text evidence="1 4">Belongs to the UDP-glycosyltransferase family.</text>
</comment>
<dbReference type="Gene3D" id="3.40.50.2000">
    <property type="entry name" value="Glycogen Phosphorylase B"/>
    <property type="match status" value="2"/>
</dbReference>
<evidence type="ECO:0000256" key="1">
    <source>
        <dbReference type="ARBA" id="ARBA00009995"/>
    </source>
</evidence>
<keyword evidence="2 4" id="KW-0328">Glycosyltransferase</keyword>
<dbReference type="InterPro" id="IPR002213">
    <property type="entry name" value="UDP_glucos_trans"/>
</dbReference>